<name>A0A9D1V4S8_9FIRM</name>
<dbReference type="PANTHER" id="PTHR42713">
    <property type="entry name" value="HISTIDINE KINASE-RELATED"/>
    <property type="match status" value="1"/>
</dbReference>
<dbReference type="SUPFAM" id="SSF46689">
    <property type="entry name" value="Homeodomain-like"/>
    <property type="match status" value="1"/>
</dbReference>
<sequence length="369" mass="41820">MGFSVLVADDEKMPREILRDRLPWEELNVERVDAASDGAEALELARQHRPDIIISDVKMPRMNGLELAGAVREMYPECQFIFLSGYTDKEYLKGAIKLRAASYVEKPIDLEEVAAVLREVTAELKKRRRPDPDLVFYRGEDGDLSTPANGEVYVYDKALFAALGNLIRHKRKAEAMDLTARLYRDIRRCEGTRPEVVRNIYCQIVFALLAAAESRNITAVTAQGDYLLYTAAKQPTLRQLWQALTDAMQTYFQAVESNAQDLVTRVDGYLAAHLADSDFTVQAMASDLGFVHTYLCSAYKKNSGRTVNQKLTELRMERAKTLLADPSRKLYEVAHAVGYADGKYFVKLFTKEVGIPPRLYRENLCCHEE</sequence>
<dbReference type="Proteomes" id="UP000824193">
    <property type="component" value="Unassembled WGS sequence"/>
</dbReference>
<dbReference type="CDD" id="cd17536">
    <property type="entry name" value="REC_YesN-like"/>
    <property type="match status" value="1"/>
</dbReference>
<evidence type="ECO:0000313" key="14">
    <source>
        <dbReference type="Proteomes" id="UP000824193"/>
    </source>
</evidence>
<evidence type="ECO:0000256" key="3">
    <source>
        <dbReference type="ARBA" id="ARBA00022490"/>
    </source>
</evidence>
<protein>
    <recommendedName>
        <fullName evidence="2">Stage 0 sporulation protein A homolog</fullName>
    </recommendedName>
</protein>
<feature type="domain" description="HTH araC/xylS-type" evidence="11">
    <location>
        <begin position="264"/>
        <end position="363"/>
    </location>
</feature>
<dbReference type="EMBL" id="DXFW01000022">
    <property type="protein sequence ID" value="HIX05986.1"/>
    <property type="molecule type" value="Genomic_DNA"/>
</dbReference>
<dbReference type="PROSITE" id="PS00041">
    <property type="entry name" value="HTH_ARAC_FAMILY_1"/>
    <property type="match status" value="1"/>
</dbReference>
<dbReference type="PROSITE" id="PS50110">
    <property type="entry name" value="RESPONSE_REGULATORY"/>
    <property type="match status" value="1"/>
</dbReference>
<dbReference type="InterPro" id="IPR001789">
    <property type="entry name" value="Sig_transdc_resp-reg_receiver"/>
</dbReference>
<evidence type="ECO:0000256" key="4">
    <source>
        <dbReference type="ARBA" id="ARBA00022553"/>
    </source>
</evidence>
<dbReference type="PANTHER" id="PTHR42713:SF3">
    <property type="entry name" value="TRANSCRIPTIONAL REGULATORY PROTEIN HPTR"/>
    <property type="match status" value="1"/>
</dbReference>
<dbReference type="Gene3D" id="1.10.10.60">
    <property type="entry name" value="Homeodomain-like"/>
    <property type="match status" value="1"/>
</dbReference>
<feature type="modified residue" description="4-aspartylphosphate" evidence="10">
    <location>
        <position position="56"/>
    </location>
</feature>
<dbReference type="InterPro" id="IPR018060">
    <property type="entry name" value="HTH_AraC"/>
</dbReference>
<evidence type="ECO:0000256" key="10">
    <source>
        <dbReference type="PROSITE-ProRule" id="PRU00169"/>
    </source>
</evidence>
<dbReference type="InterPro" id="IPR018062">
    <property type="entry name" value="HTH_AraC-typ_CS"/>
</dbReference>
<dbReference type="GO" id="GO:0003700">
    <property type="term" value="F:DNA-binding transcription factor activity"/>
    <property type="evidence" value="ECO:0007669"/>
    <property type="project" value="InterPro"/>
</dbReference>
<dbReference type="SMART" id="SM00342">
    <property type="entry name" value="HTH_ARAC"/>
    <property type="match status" value="1"/>
</dbReference>
<comment type="subcellular location">
    <subcellularLocation>
        <location evidence="1">Cytoplasm</location>
    </subcellularLocation>
</comment>
<evidence type="ECO:0000256" key="6">
    <source>
        <dbReference type="ARBA" id="ARBA00023015"/>
    </source>
</evidence>
<dbReference type="InterPro" id="IPR009057">
    <property type="entry name" value="Homeodomain-like_sf"/>
</dbReference>
<keyword evidence="7" id="KW-0238">DNA-binding</keyword>
<dbReference type="GO" id="GO:0000160">
    <property type="term" value="P:phosphorelay signal transduction system"/>
    <property type="evidence" value="ECO:0007669"/>
    <property type="project" value="UniProtKB-KW"/>
</dbReference>
<keyword evidence="8" id="KW-0804">Transcription</keyword>
<keyword evidence="4 10" id="KW-0597">Phosphoprotein</keyword>
<keyword evidence="6" id="KW-0805">Transcription regulation</keyword>
<evidence type="ECO:0000256" key="1">
    <source>
        <dbReference type="ARBA" id="ARBA00004496"/>
    </source>
</evidence>
<dbReference type="Gene3D" id="3.40.50.2300">
    <property type="match status" value="1"/>
</dbReference>
<reference evidence="13" key="2">
    <citation type="submission" date="2021-04" db="EMBL/GenBank/DDBJ databases">
        <authorList>
            <person name="Gilroy R."/>
        </authorList>
    </citation>
    <scope>NUCLEOTIDE SEQUENCE</scope>
    <source>
        <strain evidence="13">2239</strain>
    </source>
</reference>
<gene>
    <name evidence="13" type="ORF">H9865_07785</name>
</gene>
<accession>A0A9D1V4S8</accession>
<dbReference type="Pfam" id="PF12833">
    <property type="entry name" value="HTH_18"/>
    <property type="match status" value="1"/>
</dbReference>
<dbReference type="AlphaFoldDB" id="A0A9D1V4S8"/>
<comment type="caution">
    <text evidence="13">The sequence shown here is derived from an EMBL/GenBank/DDBJ whole genome shotgun (WGS) entry which is preliminary data.</text>
</comment>
<keyword evidence="5" id="KW-0902">Two-component regulatory system</keyword>
<organism evidence="13 14">
    <name type="scientific">Candidatus Allofournierella pullicola</name>
    <dbReference type="NCBI Taxonomy" id="2838596"/>
    <lineage>
        <taxon>Bacteria</taxon>
        <taxon>Bacillati</taxon>
        <taxon>Bacillota</taxon>
        <taxon>Clostridia</taxon>
        <taxon>Eubacteriales</taxon>
        <taxon>Oscillospiraceae</taxon>
        <taxon>Allofournierella</taxon>
    </lineage>
</organism>
<keyword evidence="3" id="KW-0963">Cytoplasm</keyword>
<dbReference type="InterPro" id="IPR011006">
    <property type="entry name" value="CheY-like_superfamily"/>
</dbReference>
<dbReference type="SUPFAM" id="SSF52172">
    <property type="entry name" value="CheY-like"/>
    <property type="match status" value="1"/>
</dbReference>
<dbReference type="GO" id="GO:0043565">
    <property type="term" value="F:sequence-specific DNA binding"/>
    <property type="evidence" value="ECO:0007669"/>
    <property type="project" value="InterPro"/>
</dbReference>
<dbReference type="SMART" id="SM00448">
    <property type="entry name" value="REC"/>
    <property type="match status" value="1"/>
</dbReference>
<evidence type="ECO:0000256" key="7">
    <source>
        <dbReference type="ARBA" id="ARBA00023125"/>
    </source>
</evidence>
<evidence type="ECO:0000256" key="5">
    <source>
        <dbReference type="ARBA" id="ARBA00023012"/>
    </source>
</evidence>
<evidence type="ECO:0000256" key="8">
    <source>
        <dbReference type="ARBA" id="ARBA00023163"/>
    </source>
</evidence>
<feature type="domain" description="Response regulatory" evidence="12">
    <location>
        <begin position="4"/>
        <end position="121"/>
    </location>
</feature>
<reference evidence="13" key="1">
    <citation type="journal article" date="2021" name="PeerJ">
        <title>Extensive microbial diversity within the chicken gut microbiome revealed by metagenomics and culture.</title>
        <authorList>
            <person name="Gilroy R."/>
            <person name="Ravi A."/>
            <person name="Getino M."/>
            <person name="Pursley I."/>
            <person name="Horton D.L."/>
            <person name="Alikhan N.F."/>
            <person name="Baker D."/>
            <person name="Gharbi K."/>
            <person name="Hall N."/>
            <person name="Watson M."/>
            <person name="Adriaenssens E.M."/>
            <person name="Foster-Nyarko E."/>
            <person name="Jarju S."/>
            <person name="Secka A."/>
            <person name="Antonio M."/>
            <person name="Oren A."/>
            <person name="Chaudhuri R.R."/>
            <person name="La Ragione R."/>
            <person name="Hildebrand F."/>
            <person name="Pallen M.J."/>
        </authorList>
    </citation>
    <scope>NUCLEOTIDE SEQUENCE</scope>
    <source>
        <strain evidence="13">2239</strain>
    </source>
</reference>
<comment type="function">
    <text evidence="9">May play the central regulatory role in sporulation. It may be an element of the effector pathway responsible for the activation of sporulation genes in response to nutritional stress. Spo0A may act in concert with spo0H (a sigma factor) to control the expression of some genes that are critical to the sporulation process.</text>
</comment>
<dbReference type="InterPro" id="IPR051552">
    <property type="entry name" value="HptR"/>
</dbReference>
<dbReference type="Pfam" id="PF00072">
    <property type="entry name" value="Response_reg"/>
    <property type="match status" value="1"/>
</dbReference>
<evidence type="ECO:0000259" key="11">
    <source>
        <dbReference type="PROSITE" id="PS01124"/>
    </source>
</evidence>
<evidence type="ECO:0000259" key="12">
    <source>
        <dbReference type="PROSITE" id="PS50110"/>
    </source>
</evidence>
<evidence type="ECO:0000313" key="13">
    <source>
        <dbReference type="EMBL" id="HIX05986.1"/>
    </source>
</evidence>
<evidence type="ECO:0000256" key="9">
    <source>
        <dbReference type="ARBA" id="ARBA00024867"/>
    </source>
</evidence>
<proteinExistence type="predicted"/>
<evidence type="ECO:0000256" key="2">
    <source>
        <dbReference type="ARBA" id="ARBA00018672"/>
    </source>
</evidence>
<dbReference type="PROSITE" id="PS01124">
    <property type="entry name" value="HTH_ARAC_FAMILY_2"/>
    <property type="match status" value="1"/>
</dbReference>
<dbReference type="GO" id="GO:0005737">
    <property type="term" value="C:cytoplasm"/>
    <property type="evidence" value="ECO:0007669"/>
    <property type="project" value="UniProtKB-SubCell"/>
</dbReference>